<reference evidence="3 4" key="1">
    <citation type="journal article" date="2019" name="Plant Biotechnol. J.">
        <title>The red bayberry genome and genetic basis of sex determination.</title>
        <authorList>
            <person name="Jia H.M."/>
            <person name="Jia H.J."/>
            <person name="Cai Q.L."/>
            <person name="Wang Y."/>
            <person name="Zhao H.B."/>
            <person name="Yang W.F."/>
            <person name="Wang G.Y."/>
            <person name="Li Y.H."/>
            <person name="Zhan D.L."/>
            <person name="Shen Y.T."/>
            <person name="Niu Q.F."/>
            <person name="Chang L."/>
            <person name="Qiu J."/>
            <person name="Zhao L."/>
            <person name="Xie H.B."/>
            <person name="Fu W.Y."/>
            <person name="Jin J."/>
            <person name="Li X.W."/>
            <person name="Jiao Y."/>
            <person name="Zhou C.C."/>
            <person name="Tu T."/>
            <person name="Chai C.Y."/>
            <person name="Gao J.L."/>
            <person name="Fan L.J."/>
            <person name="van de Weg E."/>
            <person name="Wang J.Y."/>
            <person name="Gao Z.S."/>
        </authorList>
    </citation>
    <scope>NUCLEOTIDE SEQUENCE [LARGE SCALE GENOMIC DNA]</scope>
    <source>
        <tissue evidence="3">Leaves</tissue>
    </source>
</reference>
<evidence type="ECO:0000313" key="4">
    <source>
        <dbReference type="Proteomes" id="UP000516437"/>
    </source>
</evidence>
<accession>A0A6A1WBL9</accession>
<gene>
    <name evidence="3" type="ORF">CJ030_MR2G010256</name>
</gene>
<comment type="subcellular location">
    <subcellularLocation>
        <location evidence="1">Membrane</location>
        <topology evidence="1">Multi-pass membrane protein</topology>
    </subcellularLocation>
</comment>
<dbReference type="Pfam" id="PF12076">
    <property type="entry name" value="CER1-like_C"/>
    <property type="match status" value="1"/>
</dbReference>
<dbReference type="AlphaFoldDB" id="A0A6A1WBL9"/>
<dbReference type="OrthoDB" id="1936123at2759"/>
<evidence type="ECO:0000259" key="2">
    <source>
        <dbReference type="Pfam" id="PF12076"/>
    </source>
</evidence>
<comment type="caution">
    <text evidence="3">The sequence shown here is derived from an EMBL/GenBank/DDBJ whole genome shotgun (WGS) entry which is preliminary data.</text>
</comment>
<name>A0A6A1WBL9_9ROSI</name>
<feature type="domain" description="Very-long-chain aldehyde decarbonylase CER1-like C-terminal" evidence="2">
    <location>
        <begin position="134"/>
        <end position="182"/>
    </location>
</feature>
<evidence type="ECO:0000313" key="3">
    <source>
        <dbReference type="EMBL" id="KAB1222659.1"/>
    </source>
</evidence>
<proteinExistence type="predicted"/>
<protein>
    <submittedName>
        <fullName evidence="3">Protein ECERIFERUM 1</fullName>
    </submittedName>
</protein>
<evidence type="ECO:0000256" key="1">
    <source>
        <dbReference type="ARBA" id="ARBA00004141"/>
    </source>
</evidence>
<dbReference type="InterPro" id="IPR021940">
    <property type="entry name" value="CER1-like_C"/>
</dbReference>
<organism evidence="3 4">
    <name type="scientific">Morella rubra</name>
    <name type="common">Chinese bayberry</name>
    <dbReference type="NCBI Taxonomy" id="262757"/>
    <lineage>
        <taxon>Eukaryota</taxon>
        <taxon>Viridiplantae</taxon>
        <taxon>Streptophyta</taxon>
        <taxon>Embryophyta</taxon>
        <taxon>Tracheophyta</taxon>
        <taxon>Spermatophyta</taxon>
        <taxon>Magnoliopsida</taxon>
        <taxon>eudicotyledons</taxon>
        <taxon>Gunneridae</taxon>
        <taxon>Pentapetalae</taxon>
        <taxon>rosids</taxon>
        <taxon>fabids</taxon>
        <taxon>Fagales</taxon>
        <taxon>Myricaceae</taxon>
        <taxon>Morella</taxon>
    </lineage>
</organism>
<dbReference type="GO" id="GO:0016020">
    <property type="term" value="C:membrane"/>
    <property type="evidence" value="ECO:0007669"/>
    <property type="project" value="UniProtKB-SubCell"/>
</dbReference>
<dbReference type="EMBL" id="RXIC02000020">
    <property type="protein sequence ID" value="KAB1222659.1"/>
    <property type="molecule type" value="Genomic_DNA"/>
</dbReference>
<dbReference type="Proteomes" id="UP000516437">
    <property type="component" value="Chromosome 2"/>
</dbReference>
<sequence length="193" mass="22230">MVTWLYGRTFVVERHRYSKLRLQTWAIPKYSIQGEEINRYGEVYVERNPKLNVKIVDGSSLAVALVLNSIPKGTTQVVLTGKLTKVAYALAFTLCQRGIQVVTLHEDEYLKLKKWLNNESESNLVLSRNCTQKNWLPRRVMSAWRIAAIVHASEGWNEHECGYFMSNVDKVWQASLRHGFHPLVFHPSTTSLL</sequence>
<keyword evidence="4" id="KW-1185">Reference proteome</keyword>